<reference evidence="3" key="2">
    <citation type="journal article" date="2023" name="IMA Fungus">
        <title>Comparative genomic study of the Penicillium genus elucidates a diverse pangenome and 15 lateral gene transfer events.</title>
        <authorList>
            <person name="Petersen C."/>
            <person name="Sorensen T."/>
            <person name="Nielsen M.R."/>
            <person name="Sondergaard T.E."/>
            <person name="Sorensen J.L."/>
            <person name="Fitzpatrick D.A."/>
            <person name="Frisvad J.C."/>
            <person name="Nielsen K.L."/>
        </authorList>
    </citation>
    <scope>NUCLEOTIDE SEQUENCE</scope>
    <source>
        <strain evidence="3">IBT 30069</strain>
    </source>
</reference>
<dbReference type="GO" id="GO:0016491">
    <property type="term" value="F:oxidoreductase activity"/>
    <property type="evidence" value="ECO:0007669"/>
    <property type="project" value="InterPro"/>
</dbReference>
<keyword evidence="4" id="KW-1185">Reference proteome</keyword>
<proteinExistence type="predicted"/>
<comment type="caution">
    <text evidence="3">The sequence shown here is derived from an EMBL/GenBank/DDBJ whole genome shotgun (WGS) entry which is preliminary data.</text>
</comment>
<dbReference type="InterPro" id="IPR018713">
    <property type="entry name" value="MPAB/Lcp_cat_dom"/>
</dbReference>
<evidence type="ECO:0000256" key="1">
    <source>
        <dbReference type="SAM" id="MobiDB-lite"/>
    </source>
</evidence>
<dbReference type="OrthoDB" id="5131368at2759"/>
<feature type="domain" description="ER-bound oxygenase mpaB/mpaB'/Rubber oxygenase catalytic" evidence="2">
    <location>
        <begin position="37"/>
        <end position="255"/>
    </location>
</feature>
<evidence type="ECO:0000313" key="3">
    <source>
        <dbReference type="EMBL" id="KAJ5106105.1"/>
    </source>
</evidence>
<evidence type="ECO:0000313" key="4">
    <source>
        <dbReference type="Proteomes" id="UP001149165"/>
    </source>
</evidence>
<organism evidence="3 4">
    <name type="scientific">Penicillium angulare</name>
    <dbReference type="NCBI Taxonomy" id="116970"/>
    <lineage>
        <taxon>Eukaryota</taxon>
        <taxon>Fungi</taxon>
        <taxon>Dikarya</taxon>
        <taxon>Ascomycota</taxon>
        <taxon>Pezizomycotina</taxon>
        <taxon>Eurotiomycetes</taxon>
        <taxon>Eurotiomycetidae</taxon>
        <taxon>Eurotiales</taxon>
        <taxon>Aspergillaceae</taxon>
        <taxon>Penicillium</taxon>
    </lineage>
</organism>
<name>A0A9W9FTG5_9EURO</name>
<evidence type="ECO:0000259" key="2">
    <source>
        <dbReference type="Pfam" id="PF09995"/>
    </source>
</evidence>
<dbReference type="Proteomes" id="UP001149165">
    <property type="component" value="Unassembled WGS sequence"/>
</dbReference>
<sequence>MNHTESPPVSEKDKNVLSTASNDQQKFHSPRKMEKIVQEGIILAGGAVAILLQVAEPGVAKGVDEHSNFAYRPMDRLRTTMTYVYCMVFGTEKEKETVVDMVHRAHTSVNGPGYSADNPKLQLWVAATLYAVAIDLYERTFGSLDAEESEQIYREYSVLAESLRVPPDLWPTSRQEFWKYWDHQIATLDITQHAKNVAQDLLRNRKVPLLIRALLPMIRLTSTEMLPTRLRDAYELRSSKTRNRMHRLLIAITRATYPRLPKSLRTYPMRYYLKDMRRRLRDAA</sequence>
<gene>
    <name evidence="3" type="ORF">N7456_002780</name>
</gene>
<dbReference type="PANTHER" id="PTHR36151:SF3">
    <property type="entry name" value="ER-BOUND OXYGENASE MPAB_MPAB'_RUBBER OXYGENASE CATALYTIC DOMAIN-CONTAINING PROTEIN"/>
    <property type="match status" value="1"/>
</dbReference>
<dbReference type="Pfam" id="PF09995">
    <property type="entry name" value="MPAB_Lcp_cat"/>
    <property type="match status" value="1"/>
</dbReference>
<feature type="region of interest" description="Disordered" evidence="1">
    <location>
        <begin position="1"/>
        <end position="31"/>
    </location>
</feature>
<reference evidence="3" key="1">
    <citation type="submission" date="2022-11" db="EMBL/GenBank/DDBJ databases">
        <authorList>
            <person name="Petersen C."/>
        </authorList>
    </citation>
    <scope>NUCLEOTIDE SEQUENCE</scope>
    <source>
        <strain evidence="3">IBT 30069</strain>
    </source>
</reference>
<dbReference type="AlphaFoldDB" id="A0A9W9FTG5"/>
<protein>
    <recommendedName>
        <fullName evidence="2">ER-bound oxygenase mpaB/mpaB'/Rubber oxygenase catalytic domain-containing protein</fullName>
    </recommendedName>
</protein>
<dbReference type="PANTHER" id="PTHR36151">
    <property type="entry name" value="BLR2777 PROTEIN"/>
    <property type="match status" value="1"/>
</dbReference>
<dbReference type="EMBL" id="JAPQKH010000003">
    <property type="protein sequence ID" value="KAJ5106105.1"/>
    <property type="molecule type" value="Genomic_DNA"/>
</dbReference>
<accession>A0A9W9FTG5</accession>